<name>A0ACD3YUJ0_FUSSC</name>
<sequence>MEAIEAVSLAANILQFIVFAKGCYVEIREIRASAKGLTKNDAKLLNSTSEREEMLGSISAGLSSPEGELTPTQQQIRNIAGRCQQMASDLREDIESRSVKDHSNVWKTAFNVATRRHKIPEVEKKIAEWEDLKKDLFRLLTIHISQQQSDVELTLAELVEQTRHLGITHSDNLDRMKSDILEAISRESESQEAASNLSTELFDWTKRVYSLKKTQVILQSLRFDEMVDRRDGIAEAQPCTFEWVEKPKLSFLEWLSKDDGVYWVTGHPGSGKSTFMKYLSHHTKMHQKLVQWAAPKTLVTASFYFWFSGTALQKSQEGLLRSLLFQILRQCPFLIPRVCESRWSSDLGIPWTRSELIGTLKSLTPNATSTKFFFLIDGLDEYQDYAGPRGGKEGGVSAHVRDIIEVINDLANLPDIKLCVSSRPWPAFENAFGQATHRKLYVHNENREDIGRYIRERFTSSPAYQKSLIPRKDLQTLSNSMVEDSRGVFLWVSLVVESLLQGLENGDRVGELRKRFEETPKTLHAMFERMLDSVEERYHEQAAQILQVTFHARAPMYVAVYSFIGDDELLLDGDPKPWSEDDCIHKSKSTEDRLKVRCPDLIKIKGNPTTMTTAQTMTKHQVEFLHRTVKDFLSLEETQKMLQDRIKESFDPMRFISKALLAHIRGAKISGDQTWSPTSWEMFQLLDELTYYVSELEQTTKLPQIELLERLHETIAKQTGNRDFLLDGDSFVGVMAQKDMYLYVKENLPEALHGPGAPLLGSVLFARWQRPRRHADGLPHPSVEMVELLLKHGAKTRGPSKDRNATLWSQYMARIYGARAELRDNKKLRETHISIIQMFLKHDADPEVECVVGVTSARLTVARARGTKYLVRKDIESILKEVFEPDERTSLELLLKRKWLSSSLNLRKALKEWASWR</sequence>
<accession>A0ACD3YUJ0</accession>
<protein>
    <submittedName>
        <fullName evidence="1">Uncharacterized protein</fullName>
    </submittedName>
</protein>
<dbReference type="Proteomes" id="UP000830768">
    <property type="component" value="Chromosome 3"/>
</dbReference>
<evidence type="ECO:0000313" key="2">
    <source>
        <dbReference type="Proteomes" id="UP000830768"/>
    </source>
</evidence>
<keyword evidence="2" id="KW-1185">Reference proteome</keyword>
<organism evidence="1 2">
    <name type="scientific">Fusarium solani subsp. cucurbitae</name>
    <name type="common">Neocosmosporum cucurbitae</name>
    <dbReference type="NCBI Taxonomy" id="2747967"/>
    <lineage>
        <taxon>Eukaryota</taxon>
        <taxon>Fungi</taxon>
        <taxon>Dikarya</taxon>
        <taxon>Ascomycota</taxon>
        <taxon>Pezizomycotina</taxon>
        <taxon>Sordariomycetes</taxon>
        <taxon>Hypocreomycetidae</taxon>
        <taxon>Hypocreales</taxon>
        <taxon>Nectriaceae</taxon>
        <taxon>Fusarium</taxon>
        <taxon>Fusarium solani species complex</taxon>
    </lineage>
</organism>
<reference evidence="1" key="1">
    <citation type="submission" date="2021-11" db="EMBL/GenBank/DDBJ databases">
        <title>Fusarium solani-melongenae Genome sequencing and assembly.</title>
        <authorList>
            <person name="Xie S."/>
            <person name="Huang L."/>
            <person name="Zhang X."/>
        </authorList>
    </citation>
    <scope>NUCLEOTIDE SEQUENCE</scope>
    <source>
        <strain evidence="1">CRI 24-3</strain>
    </source>
</reference>
<proteinExistence type="predicted"/>
<gene>
    <name evidence="1" type="ORF">LCI18_003520</name>
</gene>
<evidence type="ECO:0000313" key="1">
    <source>
        <dbReference type="EMBL" id="UPK92585.1"/>
    </source>
</evidence>
<dbReference type="EMBL" id="CP090032">
    <property type="protein sequence ID" value="UPK92585.1"/>
    <property type="molecule type" value="Genomic_DNA"/>
</dbReference>